<dbReference type="PANTHER" id="PTHR43656:SF2">
    <property type="entry name" value="BINDING OXIDOREDUCTASE, PUTATIVE (AFU_ORTHOLOGUE AFUA_2G08260)-RELATED"/>
    <property type="match status" value="1"/>
</dbReference>
<dbReference type="EMBL" id="JARULN010000011">
    <property type="protein sequence ID" value="MDG5754700.1"/>
    <property type="molecule type" value="Genomic_DNA"/>
</dbReference>
<dbReference type="InterPro" id="IPR001155">
    <property type="entry name" value="OxRdtase_FMN_N"/>
</dbReference>
<dbReference type="CDD" id="cd04733">
    <property type="entry name" value="OYE_like_2_FMN"/>
    <property type="match status" value="1"/>
</dbReference>
<dbReference type="Gene3D" id="3.20.20.70">
    <property type="entry name" value="Aldolase class I"/>
    <property type="match status" value="1"/>
</dbReference>
<comment type="caution">
    <text evidence="4">The sequence shown here is derived from an EMBL/GenBank/DDBJ whole genome shotgun (WGS) entry which is preliminary data.</text>
</comment>
<evidence type="ECO:0000259" key="3">
    <source>
        <dbReference type="Pfam" id="PF00724"/>
    </source>
</evidence>
<protein>
    <submittedName>
        <fullName evidence="4">NADH:flavin oxidoreductase/NADH oxidase family protein</fullName>
    </submittedName>
</protein>
<dbReference type="PANTHER" id="PTHR43656">
    <property type="entry name" value="BINDING OXIDOREDUCTASE, PUTATIVE (AFU_ORTHOLOGUE AFUA_2G08260)-RELATED"/>
    <property type="match status" value="1"/>
</dbReference>
<organism evidence="4 5">
    <name type="scientific">Ectobacillus antri</name>
    <dbReference type="NCBI Taxonomy" id="2486280"/>
    <lineage>
        <taxon>Bacteria</taxon>
        <taxon>Bacillati</taxon>
        <taxon>Bacillota</taxon>
        <taxon>Bacilli</taxon>
        <taxon>Bacillales</taxon>
        <taxon>Bacillaceae</taxon>
        <taxon>Ectobacillus</taxon>
    </lineage>
</organism>
<keyword evidence="1" id="KW-0285">Flavoprotein</keyword>
<name>A0ABT6H7Q5_9BACI</name>
<keyword evidence="2" id="KW-0560">Oxidoreductase</keyword>
<dbReference type="InterPro" id="IPR051799">
    <property type="entry name" value="NADH_flavin_oxidoreductase"/>
</dbReference>
<dbReference type="Pfam" id="PF00724">
    <property type="entry name" value="Oxidored_FMN"/>
    <property type="match status" value="1"/>
</dbReference>
<evidence type="ECO:0000256" key="1">
    <source>
        <dbReference type="ARBA" id="ARBA00022630"/>
    </source>
</evidence>
<evidence type="ECO:0000313" key="5">
    <source>
        <dbReference type="Proteomes" id="UP001218246"/>
    </source>
</evidence>
<reference evidence="4 5" key="1">
    <citation type="submission" date="2023-04" db="EMBL/GenBank/DDBJ databases">
        <title>Ectobacillus antri isolated from activated sludge.</title>
        <authorList>
            <person name="Yan P."/>
            <person name="Liu X."/>
        </authorList>
    </citation>
    <scope>NUCLEOTIDE SEQUENCE [LARGE SCALE GENOMIC DNA]</scope>
    <source>
        <strain evidence="4 5">C18H</strain>
    </source>
</reference>
<gene>
    <name evidence="4" type="ORF">P6P90_12050</name>
</gene>
<evidence type="ECO:0000313" key="4">
    <source>
        <dbReference type="EMBL" id="MDG5754700.1"/>
    </source>
</evidence>
<dbReference type="Proteomes" id="UP001218246">
    <property type="component" value="Unassembled WGS sequence"/>
</dbReference>
<dbReference type="InterPro" id="IPR013785">
    <property type="entry name" value="Aldolase_TIM"/>
</dbReference>
<proteinExistence type="predicted"/>
<evidence type="ECO:0000256" key="2">
    <source>
        <dbReference type="ARBA" id="ARBA00023002"/>
    </source>
</evidence>
<feature type="domain" description="NADH:flavin oxidoreductase/NADH oxidase N-terminal" evidence="3">
    <location>
        <begin position="8"/>
        <end position="339"/>
    </location>
</feature>
<dbReference type="SUPFAM" id="SSF51395">
    <property type="entry name" value="FMN-linked oxidoreductases"/>
    <property type="match status" value="1"/>
</dbReference>
<accession>A0ABT6H7Q5</accession>
<sequence length="410" mass="45591">MTIDVLAKPLTLPCGTVIKNRFFKSAMSEGLATVDHRPTPFLTNLYGTWADGGAGLVVTGNVMIDGRALGEPRNVVLEHEHDLDRYKQWAKAGTAHNTHLWMQLNHPGKQALSVLTKESVAPSSVPLSGDMKRFFAPPRALTIEEIYDLIERFGNAAIIAKRAGFTGVQIHAAHGYLISQFLSPLHNQRNDEWGGSLQNRMKFLLEVYYNIRYKVGKRFPIGVKLNSADFQRGGFTEAESMQVVKELAQAGVDLLEISGGTYENPSMTGRNMKESTRKREAYFLDYAERVRKLVETPLVVTGGFRTPQGMAEAIASGATDMIGLARPLAVEPDLPKKILAGDMKVRQLPPIQTGVKFIDNAAMLEMIWYEQQLERMGKGKEPKPSYSAWLSLAQTIVTQGKNVFQKRRSQ</sequence>
<keyword evidence="5" id="KW-1185">Reference proteome</keyword>